<sequence>LLGPLKFRKRVTLSIDTKLEILKKLDSGVSLSNIAVEYGIGKSTITDIRKSQEKIKQFAKEAKDNGTVKSRCIVRKAADDAFDKAMHLWFAQERSKGTPISGVMVTEKAKVLYREMYPDKGENHFKASTGWLCRFKNRHGIRQLRMQEEFLTSDWNAAGVFKNIFKSFIEQHELTRDQVFNCDETGLYWRLLPNKTLADNSEKQGKNFKSSKDRVTLMATANASGDFRLPLVFIHKKAKPPCFANVTMSALPVHYYSQRCAWMDKGIFSDWFFKHFVPLVKDYLTSKSLPIRAVLLMDNAPSHPAIENLLTEDGSIRCLFLPRNVTSLIQPMDRSILENMKCRYKRNLLQRLLLGSMQFESYTDFCKQLTIKDAVYMCAESWSEISAESLRRSWNTLWRCIDNTEPDNLENNEQMEINQVDFSEERQLLDITMEEQEEWLNADKHENGHPILSDHEIIELVRETAQPDSDSDKEGENAKKIPHMQAEECFTACLQWLEQQPEATPINLMMLHKLRTLAAKKLVSNLKQSTIKDFFKST</sequence>
<dbReference type="AlphaFoldDB" id="A0A452IRT5"/>
<dbReference type="InterPro" id="IPR050863">
    <property type="entry name" value="CenT-Element_Derived"/>
</dbReference>
<dbReference type="InterPro" id="IPR004875">
    <property type="entry name" value="DDE_SF_endonuclease_dom"/>
</dbReference>
<evidence type="ECO:0000313" key="6">
    <source>
        <dbReference type="Proteomes" id="UP000291020"/>
    </source>
</evidence>
<dbReference type="Proteomes" id="UP000291020">
    <property type="component" value="Unassembled WGS sequence"/>
</dbReference>
<dbReference type="Pfam" id="PF03221">
    <property type="entry name" value="HTH_Tnp_Tc5"/>
    <property type="match status" value="1"/>
</dbReference>
<protein>
    <recommendedName>
        <fullName evidence="4">HTH CENPB-type domain-containing protein</fullName>
    </recommendedName>
</protein>
<dbReference type="Ensembl" id="ENSGAGT00000034749.1">
    <property type="protein sequence ID" value="ENSGAGP00000030626.1"/>
    <property type="gene ID" value="ENSGAGG00000022045.1"/>
</dbReference>
<dbReference type="PROSITE" id="PS51253">
    <property type="entry name" value="HTH_CENPB"/>
    <property type="match status" value="1"/>
</dbReference>
<dbReference type="Pfam" id="PF03184">
    <property type="entry name" value="DDE_1"/>
    <property type="match status" value="1"/>
</dbReference>
<dbReference type="STRING" id="38772.ENSGAGP00000030626"/>
<reference evidence="6" key="1">
    <citation type="journal article" date="2017" name="PLoS ONE">
        <title>The Agassiz's desert tortoise genome provides a resource for the conservation of a threatened species.</title>
        <authorList>
            <person name="Tollis M."/>
            <person name="DeNardo D.F."/>
            <person name="Cornelius J.A."/>
            <person name="Dolby G.A."/>
            <person name="Edwards T."/>
            <person name="Henen B.T."/>
            <person name="Karl A.E."/>
            <person name="Murphy R.W."/>
            <person name="Kusumi K."/>
        </authorList>
    </citation>
    <scope>NUCLEOTIDE SEQUENCE [LARGE SCALE GENOMIC DNA]</scope>
</reference>
<keyword evidence="6" id="KW-1185">Reference proteome</keyword>
<dbReference type="InterPro" id="IPR009057">
    <property type="entry name" value="Homeodomain-like_sf"/>
</dbReference>
<dbReference type="Gene3D" id="3.30.420.10">
    <property type="entry name" value="Ribonuclease H-like superfamily/Ribonuclease H"/>
    <property type="match status" value="1"/>
</dbReference>
<reference evidence="5" key="3">
    <citation type="submission" date="2025-09" db="UniProtKB">
        <authorList>
            <consortium name="Ensembl"/>
        </authorList>
    </citation>
    <scope>IDENTIFICATION</scope>
</reference>
<feature type="domain" description="HTH CENPB-type" evidence="4">
    <location>
        <begin position="70"/>
        <end position="145"/>
    </location>
</feature>
<accession>A0A452IRT5</accession>
<dbReference type="Gene3D" id="1.10.10.60">
    <property type="entry name" value="Homeodomain-like"/>
    <property type="match status" value="2"/>
</dbReference>
<organism evidence="5 6">
    <name type="scientific">Gopherus agassizii</name>
    <name type="common">Agassiz's desert tortoise</name>
    <dbReference type="NCBI Taxonomy" id="38772"/>
    <lineage>
        <taxon>Eukaryota</taxon>
        <taxon>Metazoa</taxon>
        <taxon>Chordata</taxon>
        <taxon>Craniata</taxon>
        <taxon>Vertebrata</taxon>
        <taxon>Euteleostomi</taxon>
        <taxon>Archelosauria</taxon>
        <taxon>Testudinata</taxon>
        <taxon>Testudines</taxon>
        <taxon>Cryptodira</taxon>
        <taxon>Durocryptodira</taxon>
        <taxon>Testudinoidea</taxon>
        <taxon>Testudinidae</taxon>
        <taxon>Gopherus</taxon>
    </lineage>
</organism>
<dbReference type="GO" id="GO:0005634">
    <property type="term" value="C:nucleus"/>
    <property type="evidence" value="ECO:0007669"/>
    <property type="project" value="UniProtKB-SubCell"/>
</dbReference>
<dbReference type="PANTHER" id="PTHR19303:SF16">
    <property type="entry name" value="JERKY PROTEIN HOMOLOG-LIKE"/>
    <property type="match status" value="1"/>
</dbReference>
<keyword evidence="2" id="KW-0238">DNA-binding</keyword>
<evidence type="ECO:0000313" key="5">
    <source>
        <dbReference type="Ensembl" id="ENSGAGP00000030626.1"/>
    </source>
</evidence>
<comment type="subcellular location">
    <subcellularLocation>
        <location evidence="1">Nucleus</location>
    </subcellularLocation>
</comment>
<dbReference type="GO" id="GO:0003677">
    <property type="term" value="F:DNA binding"/>
    <property type="evidence" value="ECO:0007669"/>
    <property type="project" value="UniProtKB-KW"/>
</dbReference>
<dbReference type="PANTHER" id="PTHR19303">
    <property type="entry name" value="TRANSPOSON"/>
    <property type="match status" value="1"/>
</dbReference>
<keyword evidence="3" id="KW-0539">Nucleus</keyword>
<evidence type="ECO:0000256" key="1">
    <source>
        <dbReference type="ARBA" id="ARBA00004123"/>
    </source>
</evidence>
<reference evidence="5" key="2">
    <citation type="submission" date="2025-08" db="UniProtKB">
        <authorList>
            <consortium name="Ensembl"/>
        </authorList>
    </citation>
    <scope>IDENTIFICATION</scope>
</reference>
<dbReference type="SUPFAM" id="SSF46689">
    <property type="entry name" value="Homeodomain-like"/>
    <property type="match status" value="2"/>
</dbReference>
<dbReference type="InterPro" id="IPR036397">
    <property type="entry name" value="RNaseH_sf"/>
</dbReference>
<dbReference type="SMART" id="SM00674">
    <property type="entry name" value="CENPB"/>
    <property type="match status" value="1"/>
</dbReference>
<name>A0A452IRT5_9SAUR</name>
<dbReference type="InterPro" id="IPR007889">
    <property type="entry name" value="HTH_Psq"/>
</dbReference>
<evidence type="ECO:0000256" key="3">
    <source>
        <dbReference type="ARBA" id="ARBA00023242"/>
    </source>
</evidence>
<evidence type="ECO:0000256" key="2">
    <source>
        <dbReference type="ARBA" id="ARBA00023125"/>
    </source>
</evidence>
<dbReference type="InterPro" id="IPR006600">
    <property type="entry name" value="HTH_CenpB_DNA-bd_dom"/>
</dbReference>
<evidence type="ECO:0000259" key="4">
    <source>
        <dbReference type="PROSITE" id="PS51253"/>
    </source>
</evidence>
<dbReference type="Pfam" id="PF04218">
    <property type="entry name" value="CENP-B_N"/>
    <property type="match status" value="1"/>
</dbReference>
<proteinExistence type="predicted"/>